<feature type="domain" description="RNA polymerase sigma factor 70 region 4 type 2" evidence="6">
    <location>
        <begin position="114"/>
        <end position="166"/>
    </location>
</feature>
<evidence type="ECO:0000259" key="5">
    <source>
        <dbReference type="Pfam" id="PF04542"/>
    </source>
</evidence>
<dbReference type="InterPro" id="IPR013325">
    <property type="entry name" value="RNA_pol_sigma_r2"/>
</dbReference>
<dbReference type="InterPro" id="IPR007627">
    <property type="entry name" value="RNA_pol_sigma70_r2"/>
</dbReference>
<dbReference type="InterPro" id="IPR013324">
    <property type="entry name" value="RNA_pol_sigma_r3/r4-like"/>
</dbReference>
<dbReference type="NCBIfam" id="NF009180">
    <property type="entry name" value="PRK12528.1"/>
    <property type="match status" value="1"/>
</dbReference>
<dbReference type="CDD" id="cd06171">
    <property type="entry name" value="Sigma70_r4"/>
    <property type="match status" value="1"/>
</dbReference>
<dbReference type="Pfam" id="PF04542">
    <property type="entry name" value="Sigma70_r2"/>
    <property type="match status" value="1"/>
</dbReference>
<feature type="domain" description="RNA polymerase sigma-70 region 2" evidence="5">
    <location>
        <begin position="18"/>
        <end position="83"/>
    </location>
</feature>
<dbReference type="InterPro" id="IPR014284">
    <property type="entry name" value="RNA_pol_sigma-70_dom"/>
</dbReference>
<gene>
    <name evidence="7" type="ORF">EV679_0279</name>
</gene>
<protein>
    <submittedName>
        <fullName evidence="7">RNA polymerase sigma-70 factor (ECF subfamily)</fullName>
    </submittedName>
</protein>
<dbReference type="PANTHER" id="PTHR43133:SF63">
    <property type="entry name" value="RNA POLYMERASE SIGMA FACTOR FECI-RELATED"/>
    <property type="match status" value="1"/>
</dbReference>
<dbReference type="GO" id="GO:0006352">
    <property type="term" value="P:DNA-templated transcription initiation"/>
    <property type="evidence" value="ECO:0007669"/>
    <property type="project" value="InterPro"/>
</dbReference>
<evidence type="ECO:0000259" key="6">
    <source>
        <dbReference type="Pfam" id="PF08281"/>
    </source>
</evidence>
<dbReference type="InterPro" id="IPR013249">
    <property type="entry name" value="RNA_pol_sigma70_r4_t2"/>
</dbReference>
<comment type="caution">
    <text evidence="7">The sequence shown here is derived from an EMBL/GenBank/DDBJ whole genome shotgun (WGS) entry which is preliminary data.</text>
</comment>
<dbReference type="Proteomes" id="UP000292039">
    <property type="component" value="Unassembled WGS sequence"/>
</dbReference>
<evidence type="ECO:0000256" key="2">
    <source>
        <dbReference type="ARBA" id="ARBA00023015"/>
    </source>
</evidence>
<dbReference type="GO" id="GO:0016987">
    <property type="term" value="F:sigma factor activity"/>
    <property type="evidence" value="ECO:0007669"/>
    <property type="project" value="UniProtKB-KW"/>
</dbReference>
<dbReference type="PANTHER" id="PTHR43133">
    <property type="entry name" value="RNA POLYMERASE ECF-TYPE SIGMA FACTO"/>
    <property type="match status" value="1"/>
</dbReference>
<evidence type="ECO:0000256" key="3">
    <source>
        <dbReference type="ARBA" id="ARBA00023082"/>
    </source>
</evidence>
<keyword evidence="3" id="KW-0731">Sigma factor</keyword>
<evidence type="ECO:0000256" key="4">
    <source>
        <dbReference type="ARBA" id="ARBA00023163"/>
    </source>
</evidence>
<proteinExistence type="inferred from homology"/>
<evidence type="ECO:0000313" key="7">
    <source>
        <dbReference type="EMBL" id="RZS73091.1"/>
    </source>
</evidence>
<dbReference type="SUPFAM" id="SSF88946">
    <property type="entry name" value="Sigma2 domain of RNA polymerase sigma factors"/>
    <property type="match status" value="1"/>
</dbReference>
<dbReference type="AlphaFoldDB" id="A0A4Q7MVR0"/>
<dbReference type="Pfam" id="PF08281">
    <property type="entry name" value="Sigma70_r4_2"/>
    <property type="match status" value="1"/>
</dbReference>
<dbReference type="GO" id="GO:0003677">
    <property type="term" value="F:DNA binding"/>
    <property type="evidence" value="ECO:0007669"/>
    <property type="project" value="InterPro"/>
</dbReference>
<evidence type="ECO:0000256" key="1">
    <source>
        <dbReference type="ARBA" id="ARBA00010641"/>
    </source>
</evidence>
<keyword evidence="4" id="KW-0804">Transcription</keyword>
<dbReference type="Gene3D" id="1.10.10.10">
    <property type="entry name" value="Winged helix-like DNA-binding domain superfamily/Winged helix DNA-binding domain"/>
    <property type="match status" value="1"/>
</dbReference>
<organism evidence="7 8">
    <name type="scientific">Kerstersia gyiorum</name>
    <dbReference type="NCBI Taxonomy" id="206506"/>
    <lineage>
        <taxon>Bacteria</taxon>
        <taxon>Pseudomonadati</taxon>
        <taxon>Pseudomonadota</taxon>
        <taxon>Betaproteobacteria</taxon>
        <taxon>Burkholderiales</taxon>
        <taxon>Alcaligenaceae</taxon>
        <taxon>Kerstersia</taxon>
    </lineage>
</organism>
<dbReference type="InterPro" id="IPR039425">
    <property type="entry name" value="RNA_pol_sigma-70-like"/>
</dbReference>
<comment type="similarity">
    <text evidence="1">Belongs to the sigma-70 factor family. ECF subfamily.</text>
</comment>
<sequence length="170" mass="18751">MSIRPAMSAPAPSPAHVLYSDHHGWLHAWLRKKLGSSPDAADLAHDTFVRILAREQIAGMREPRAFLMTVAQGLLSNLRRRRKVEQAYLDALAALPVPSHPDPESCALVLETLLEIDRLLDGLPHRARQVFLMAQVDGMTQAAIAQELGVSLPTVRRDLVRAIAHCSFAD</sequence>
<dbReference type="EMBL" id="SGWZ01000001">
    <property type="protein sequence ID" value="RZS73091.1"/>
    <property type="molecule type" value="Genomic_DNA"/>
</dbReference>
<dbReference type="InterPro" id="IPR036388">
    <property type="entry name" value="WH-like_DNA-bd_sf"/>
</dbReference>
<evidence type="ECO:0000313" key="8">
    <source>
        <dbReference type="Proteomes" id="UP000292039"/>
    </source>
</evidence>
<keyword evidence="2" id="KW-0805">Transcription regulation</keyword>
<dbReference type="Gene3D" id="1.10.1740.10">
    <property type="match status" value="1"/>
</dbReference>
<name>A0A4Q7MVR0_9BURK</name>
<dbReference type="SUPFAM" id="SSF88659">
    <property type="entry name" value="Sigma3 and sigma4 domains of RNA polymerase sigma factors"/>
    <property type="match status" value="1"/>
</dbReference>
<accession>A0A4Q7MVR0</accession>
<dbReference type="NCBIfam" id="TIGR02937">
    <property type="entry name" value="sigma70-ECF"/>
    <property type="match status" value="1"/>
</dbReference>
<reference evidence="7 8" key="1">
    <citation type="submission" date="2019-02" db="EMBL/GenBank/DDBJ databases">
        <title>Genomic Encyclopedia of Type Strains, Phase IV (KMG-IV): sequencing the most valuable type-strain genomes for metagenomic binning, comparative biology and taxonomic classification.</title>
        <authorList>
            <person name="Goeker M."/>
        </authorList>
    </citation>
    <scope>NUCLEOTIDE SEQUENCE [LARGE SCALE GENOMIC DNA]</scope>
    <source>
        <strain evidence="7 8">DSM 16618</strain>
    </source>
</reference>